<dbReference type="PANTHER" id="PTHR10099:SF1">
    <property type="entry name" value="PHOSPHORIBOSYLFORMYLGLYCINAMIDINE SYNTHASE"/>
    <property type="match status" value="1"/>
</dbReference>
<dbReference type="AlphaFoldDB" id="A0A166KVG2"/>
<dbReference type="EMBL" id="KV417540">
    <property type="protein sequence ID" value="KZP22294.1"/>
    <property type="molecule type" value="Genomic_DNA"/>
</dbReference>
<evidence type="ECO:0000313" key="1">
    <source>
        <dbReference type="EMBL" id="KZP22294.1"/>
    </source>
</evidence>
<keyword evidence="2" id="KW-1185">Reference proteome</keyword>
<dbReference type="Gene3D" id="3.40.50.880">
    <property type="match status" value="1"/>
</dbReference>
<dbReference type="STRING" id="436010.A0A166KVG2"/>
<dbReference type="Proteomes" id="UP000076532">
    <property type="component" value="Unassembled WGS sequence"/>
</dbReference>
<name>A0A166KVG2_9AGAM</name>
<dbReference type="PANTHER" id="PTHR10099">
    <property type="entry name" value="PHOSPHORIBOSYLFORMYLGLYCINAMIDINE SYNTHASE"/>
    <property type="match status" value="1"/>
</dbReference>
<dbReference type="OrthoDB" id="6666987at2759"/>
<reference evidence="1 2" key="1">
    <citation type="journal article" date="2016" name="Mol. Biol. Evol.">
        <title>Comparative Genomics of Early-Diverging Mushroom-Forming Fungi Provides Insights into the Origins of Lignocellulose Decay Capabilities.</title>
        <authorList>
            <person name="Nagy L.G."/>
            <person name="Riley R."/>
            <person name="Tritt A."/>
            <person name="Adam C."/>
            <person name="Daum C."/>
            <person name="Floudas D."/>
            <person name="Sun H."/>
            <person name="Yadav J.S."/>
            <person name="Pangilinan J."/>
            <person name="Larsson K.H."/>
            <person name="Matsuura K."/>
            <person name="Barry K."/>
            <person name="Labutti K."/>
            <person name="Kuo R."/>
            <person name="Ohm R.A."/>
            <person name="Bhattacharya S.S."/>
            <person name="Shirouzu T."/>
            <person name="Yoshinaga Y."/>
            <person name="Martin F.M."/>
            <person name="Grigoriev I.V."/>
            <person name="Hibbett D.S."/>
        </authorList>
    </citation>
    <scope>NUCLEOTIDE SEQUENCE [LARGE SCALE GENOMIC DNA]</scope>
    <source>
        <strain evidence="1 2">CBS 109695</strain>
    </source>
</reference>
<dbReference type="Pfam" id="PF13507">
    <property type="entry name" value="GATase_5"/>
    <property type="match status" value="1"/>
</dbReference>
<dbReference type="GO" id="GO:0004642">
    <property type="term" value="F:phosphoribosylformylglycinamidine synthase activity"/>
    <property type="evidence" value="ECO:0007669"/>
    <property type="project" value="TreeGrafter"/>
</dbReference>
<evidence type="ECO:0000313" key="2">
    <source>
        <dbReference type="Proteomes" id="UP000076532"/>
    </source>
</evidence>
<gene>
    <name evidence="1" type="ORF">FIBSPDRAFT_952909</name>
</gene>
<dbReference type="InterPro" id="IPR029062">
    <property type="entry name" value="Class_I_gatase-like"/>
</dbReference>
<accession>A0A166KVG2</accession>
<sequence>MTGSKLPVAVAHGEGRAPFASEDLRRSVDLQGPPAVRCVDDAGVPTEVYPLNPNGSPKGITGVQTVDGRVLALMPHPERVTTLQSNIWYLESTREGWGCTGPWFKLFQTLQEWIG</sequence>
<dbReference type="SMART" id="SM01211">
    <property type="entry name" value="GATase_5"/>
    <property type="match status" value="1"/>
</dbReference>
<dbReference type="GO" id="GO:0005737">
    <property type="term" value="C:cytoplasm"/>
    <property type="evidence" value="ECO:0007669"/>
    <property type="project" value="TreeGrafter"/>
</dbReference>
<dbReference type="GO" id="GO:0006164">
    <property type="term" value="P:purine nucleotide biosynthetic process"/>
    <property type="evidence" value="ECO:0007669"/>
    <property type="project" value="TreeGrafter"/>
</dbReference>
<organism evidence="1 2">
    <name type="scientific">Athelia psychrophila</name>
    <dbReference type="NCBI Taxonomy" id="1759441"/>
    <lineage>
        <taxon>Eukaryota</taxon>
        <taxon>Fungi</taxon>
        <taxon>Dikarya</taxon>
        <taxon>Basidiomycota</taxon>
        <taxon>Agaricomycotina</taxon>
        <taxon>Agaricomycetes</taxon>
        <taxon>Agaricomycetidae</taxon>
        <taxon>Atheliales</taxon>
        <taxon>Atheliaceae</taxon>
        <taxon>Athelia</taxon>
    </lineage>
</organism>
<protein>
    <submittedName>
        <fullName evidence="1">Class I glutamine amidotransferase-like protein</fullName>
    </submittedName>
</protein>
<dbReference type="SUPFAM" id="SSF52317">
    <property type="entry name" value="Class I glutamine amidotransferase-like"/>
    <property type="match status" value="1"/>
</dbReference>
<proteinExistence type="predicted"/>